<dbReference type="Proteomes" id="UP000315145">
    <property type="component" value="Unassembled WGS sequence"/>
</dbReference>
<name>A0A5M7BG88_9FLAO</name>
<evidence type="ECO:0000313" key="2">
    <source>
        <dbReference type="EMBL" id="TSJ82178.1"/>
    </source>
</evidence>
<evidence type="ECO:0000313" key="3">
    <source>
        <dbReference type="Proteomes" id="UP000315145"/>
    </source>
</evidence>
<reference evidence="1" key="3">
    <citation type="submission" date="2019-09" db="EMBL/GenBank/DDBJ databases">
        <authorList>
            <person name="Zhang D.-C."/>
        </authorList>
    </citation>
    <scope>NUCLEOTIDE SEQUENCE</scope>
    <source>
        <strain evidence="1">RU-4-M-4</strain>
    </source>
</reference>
<protein>
    <submittedName>
        <fullName evidence="1">Uncharacterized protein</fullName>
    </submittedName>
</protein>
<accession>A0A5M7BG88</accession>
<evidence type="ECO:0000313" key="4">
    <source>
        <dbReference type="Proteomes" id="UP000322315"/>
    </source>
</evidence>
<dbReference type="AlphaFoldDB" id="A0A5M7BG88"/>
<keyword evidence="3" id="KW-1185">Reference proteome</keyword>
<gene>
    <name evidence="1" type="ORF">F2B50_03575</name>
    <name evidence="2" type="ORF">FPF71_03575</name>
</gene>
<reference evidence="1 4" key="1">
    <citation type="journal article" date="2015" name="Int. J. Syst. Evol. Microbiol.">
        <title>Algibacter amylolyticus sp. nov., isolated from intertidal sediment.</title>
        <authorList>
            <person name="Zhang D.C."/>
            <person name="Wu J."/>
            <person name="Neuner K."/>
            <person name="Yao J."/>
            <person name="Margesin R."/>
        </authorList>
    </citation>
    <scope>NUCLEOTIDE SEQUENCE [LARGE SCALE GENOMIC DNA]</scope>
    <source>
        <strain evidence="1 4">RU-4-M-4</strain>
    </source>
</reference>
<dbReference type="RefSeq" id="WP_144115268.1">
    <property type="nucleotide sequence ID" value="NZ_JACHGE010000001.1"/>
</dbReference>
<dbReference type="EMBL" id="VWRS01000001">
    <property type="protein sequence ID" value="KAA5827933.1"/>
    <property type="molecule type" value="Genomic_DNA"/>
</dbReference>
<dbReference type="OrthoDB" id="1323375at2"/>
<comment type="caution">
    <text evidence="1">The sequence shown here is derived from an EMBL/GenBank/DDBJ whole genome shotgun (WGS) entry which is preliminary data.</text>
</comment>
<dbReference type="Proteomes" id="UP000322315">
    <property type="component" value="Unassembled WGS sequence"/>
</dbReference>
<dbReference type="EMBL" id="VMBF01000001">
    <property type="protein sequence ID" value="TSJ82178.1"/>
    <property type="molecule type" value="Genomic_DNA"/>
</dbReference>
<reference evidence="2 3" key="2">
    <citation type="submission" date="2019-07" db="EMBL/GenBank/DDBJ databases">
        <title>Algibacter marinivivus sp. nov., isolated from the surface of a marine red alga.</title>
        <authorList>
            <person name="Zhong X."/>
            <person name="Xu W."/>
            <person name="Zhang Y."/>
            <person name="Zhang Q."/>
            <person name="Du Z."/>
        </authorList>
    </citation>
    <scope>NUCLEOTIDE SEQUENCE [LARGE SCALE GENOMIC DNA]</scope>
    <source>
        <strain evidence="2 3">RU-4-M-4</strain>
    </source>
</reference>
<organism evidence="1 4">
    <name type="scientific">Algibacter amylolyticus</name>
    <dbReference type="NCBI Taxonomy" id="1608400"/>
    <lineage>
        <taxon>Bacteria</taxon>
        <taxon>Pseudomonadati</taxon>
        <taxon>Bacteroidota</taxon>
        <taxon>Flavobacteriia</taxon>
        <taxon>Flavobacteriales</taxon>
        <taxon>Flavobacteriaceae</taxon>
        <taxon>Algibacter</taxon>
    </lineage>
</organism>
<proteinExistence type="predicted"/>
<evidence type="ECO:0000313" key="1">
    <source>
        <dbReference type="EMBL" id="KAA5827933.1"/>
    </source>
</evidence>
<sequence>MKHITLFLITIIFSISSYSQGKIKEAEESLKKSKNTSSNSQTQTTYANNNGTSDGNFLTDVVGGLFVQLFAYTAYGIAIESPFETTHQASNAYLTKYPRKTLIKATSLIIGMKTPKFLPPLFPLDIFLKPIDYMAII</sequence>